<feature type="binding site" evidence="10">
    <location>
        <position position="258"/>
    </location>
    <ligand>
        <name>GTP</name>
        <dbReference type="ChEBI" id="CHEBI:37565"/>
    </ligand>
</feature>
<feature type="binding site" evidence="10">
    <location>
        <position position="338"/>
    </location>
    <ligand>
        <name>GTP</name>
        <dbReference type="ChEBI" id="CHEBI:37565"/>
    </ligand>
</feature>
<dbReference type="EC" id="3.5.4.25" evidence="10"/>
<dbReference type="NCBIfam" id="NF001591">
    <property type="entry name" value="PRK00393.1"/>
    <property type="match status" value="1"/>
</dbReference>
<feature type="binding site" evidence="10">
    <location>
        <begin position="237"/>
        <end position="241"/>
    </location>
    <ligand>
        <name>GTP</name>
        <dbReference type="ChEBI" id="CHEBI:37565"/>
    </ligand>
</feature>
<feature type="active site" description="Proton acceptor" evidence="10">
    <location>
        <position position="315"/>
    </location>
</feature>
<dbReference type="InterPro" id="IPR017945">
    <property type="entry name" value="DHBP_synth_RibB-like_a/b_dom"/>
</dbReference>
<keyword evidence="8 10" id="KW-0342">GTP-binding</keyword>
<dbReference type="Pfam" id="PF00926">
    <property type="entry name" value="DHBP_synthase"/>
    <property type="match status" value="1"/>
</dbReference>
<dbReference type="STRING" id="113653.GAH_00475"/>
<evidence type="ECO:0000256" key="7">
    <source>
        <dbReference type="ARBA" id="ARBA00022833"/>
    </source>
</evidence>
<evidence type="ECO:0000256" key="10">
    <source>
        <dbReference type="HAMAP-Rule" id="MF_00179"/>
    </source>
</evidence>
<dbReference type="HAMAP" id="MF_00179">
    <property type="entry name" value="RibA"/>
    <property type="match status" value="1"/>
</dbReference>
<evidence type="ECO:0000256" key="8">
    <source>
        <dbReference type="ARBA" id="ARBA00023134"/>
    </source>
</evidence>
<evidence type="ECO:0000256" key="1">
    <source>
        <dbReference type="ARBA" id="ARBA00004853"/>
    </source>
</evidence>
<comment type="similarity">
    <text evidence="2">In the N-terminal section; belongs to the DHBP synthase family.</text>
</comment>
<proteinExistence type="inferred from homology"/>
<evidence type="ECO:0000313" key="12">
    <source>
        <dbReference type="EMBL" id="AKG92176.1"/>
    </source>
</evidence>
<name>A0A0F7DC40_9EURY</name>
<feature type="binding site" evidence="10">
    <location>
        <position position="303"/>
    </location>
    <ligand>
        <name>GTP</name>
        <dbReference type="ChEBI" id="CHEBI:37565"/>
    </ligand>
</feature>
<accession>A0A0F7DC40</accession>
<feature type="binding site" evidence="10">
    <location>
        <position position="253"/>
    </location>
    <ligand>
        <name>Zn(2+)</name>
        <dbReference type="ChEBI" id="CHEBI:29105"/>
        <note>catalytic</note>
    </ligand>
</feature>
<dbReference type="InterPro" id="IPR036144">
    <property type="entry name" value="RibA-like_sf"/>
</dbReference>
<dbReference type="Gene3D" id="3.90.870.10">
    <property type="entry name" value="DHBP synthase"/>
    <property type="match status" value="1"/>
</dbReference>
<dbReference type="InParanoid" id="A0A0F7DC40"/>
<comment type="cofactor">
    <cofactor evidence="10">
        <name>Zn(2+)</name>
        <dbReference type="ChEBI" id="CHEBI:29105"/>
    </cofactor>
    <text evidence="10">Binds 1 zinc ion per subunit.</text>
</comment>
<dbReference type="GO" id="GO:0003935">
    <property type="term" value="F:GTP cyclohydrolase II activity"/>
    <property type="evidence" value="ECO:0007669"/>
    <property type="project" value="UniProtKB-UniRule"/>
</dbReference>
<keyword evidence="4 10" id="KW-0479">Metal-binding</keyword>
<comment type="pathway">
    <text evidence="1 10">Cofactor biosynthesis; riboflavin biosynthesis; 5-amino-6-(D-ribitylamino)uracil from GTP: step 1/4.</text>
</comment>
<dbReference type="PATRIC" id="fig|113653.22.peg.476"/>
<evidence type="ECO:0000256" key="9">
    <source>
        <dbReference type="ARBA" id="ARBA00049295"/>
    </source>
</evidence>
<feature type="binding site" evidence="10">
    <location>
        <position position="343"/>
    </location>
    <ligand>
        <name>GTP</name>
        <dbReference type="ChEBI" id="CHEBI:37565"/>
    </ligand>
</feature>
<keyword evidence="6 10" id="KW-0378">Hydrolase</keyword>
<feature type="active site" description="Nucleophile" evidence="10">
    <location>
        <position position="317"/>
    </location>
</feature>
<dbReference type="PANTHER" id="PTHR21327:SF18">
    <property type="entry name" value="3,4-DIHYDROXY-2-BUTANONE 4-PHOSPHATE SYNTHASE"/>
    <property type="match status" value="1"/>
</dbReference>
<dbReference type="GO" id="GO:0005525">
    <property type="term" value="F:GTP binding"/>
    <property type="evidence" value="ECO:0007669"/>
    <property type="project" value="UniProtKB-KW"/>
</dbReference>
<evidence type="ECO:0000313" key="13">
    <source>
        <dbReference type="Proteomes" id="UP000034723"/>
    </source>
</evidence>
<comment type="function">
    <text evidence="10">Catalyzes the conversion of GTP to 2,5-diamino-6-ribosylamino-4(3H)-pyrimidinone 5'-phosphate (DARP), formate and pyrophosphate.</text>
</comment>
<keyword evidence="13" id="KW-1185">Reference proteome</keyword>
<evidence type="ECO:0000256" key="5">
    <source>
        <dbReference type="ARBA" id="ARBA00022741"/>
    </source>
</evidence>
<dbReference type="FunFam" id="3.40.50.10990:FF:000001">
    <property type="entry name" value="Riboflavin biosynthesis protein RibBA"/>
    <property type="match status" value="1"/>
</dbReference>
<dbReference type="GO" id="GO:0008686">
    <property type="term" value="F:3,4-dihydroxy-2-butanone-4-phosphate synthase activity"/>
    <property type="evidence" value="ECO:0007669"/>
    <property type="project" value="InterPro"/>
</dbReference>
<gene>
    <name evidence="10" type="primary">ribA</name>
    <name evidence="12" type="ORF">GAH_00475</name>
</gene>
<keyword evidence="5 10" id="KW-0547">Nucleotide-binding</keyword>
<evidence type="ECO:0000256" key="2">
    <source>
        <dbReference type="ARBA" id="ARBA00005520"/>
    </source>
</evidence>
<evidence type="ECO:0000256" key="3">
    <source>
        <dbReference type="ARBA" id="ARBA00022619"/>
    </source>
</evidence>
<reference evidence="12 13" key="1">
    <citation type="submission" date="2015-04" db="EMBL/GenBank/DDBJ databases">
        <title>The complete genome sequence of the hyperthermophilic, obligate iron-reducing archaeon Geoglobus ahangari strain 234T.</title>
        <authorList>
            <person name="Manzella M.P."/>
            <person name="Holmes D.E."/>
            <person name="Rocheleau J.M."/>
            <person name="Chung A."/>
            <person name="Reguera G."/>
            <person name="Kashefi K."/>
        </authorList>
    </citation>
    <scope>NUCLEOTIDE SEQUENCE [LARGE SCALE GENOMIC DNA]</scope>
    <source>
        <strain evidence="12 13">234</strain>
    </source>
</reference>
<organism evidence="12 13">
    <name type="scientific">Geoglobus ahangari</name>
    <dbReference type="NCBI Taxonomy" id="113653"/>
    <lineage>
        <taxon>Archaea</taxon>
        <taxon>Methanobacteriati</taxon>
        <taxon>Methanobacteriota</taxon>
        <taxon>Archaeoglobi</taxon>
        <taxon>Archaeoglobales</taxon>
        <taxon>Archaeoglobaceae</taxon>
        <taxon>Geoglobus</taxon>
    </lineage>
</organism>
<dbReference type="UniPathway" id="UPA00275">
    <property type="reaction ID" value="UER00400"/>
</dbReference>
<dbReference type="Gene3D" id="3.40.50.10990">
    <property type="entry name" value="GTP cyclohydrolase II"/>
    <property type="match status" value="1"/>
</dbReference>
<dbReference type="InterPro" id="IPR000422">
    <property type="entry name" value="DHBP_synthase_RibB"/>
</dbReference>
<feature type="binding site" evidence="10">
    <location>
        <position position="242"/>
    </location>
    <ligand>
        <name>Zn(2+)</name>
        <dbReference type="ChEBI" id="CHEBI:29105"/>
        <note>catalytic</note>
    </ligand>
</feature>
<dbReference type="SUPFAM" id="SSF142695">
    <property type="entry name" value="RibA-like"/>
    <property type="match status" value="1"/>
</dbReference>
<dbReference type="GO" id="GO:0008270">
    <property type="term" value="F:zinc ion binding"/>
    <property type="evidence" value="ECO:0007669"/>
    <property type="project" value="UniProtKB-UniRule"/>
</dbReference>
<dbReference type="Proteomes" id="UP000034723">
    <property type="component" value="Chromosome"/>
</dbReference>
<feature type="domain" description="GTP cyclohydrolase II" evidence="11">
    <location>
        <begin position="196"/>
        <end position="356"/>
    </location>
</feature>
<dbReference type="EMBL" id="CP011267">
    <property type="protein sequence ID" value="AKG92176.1"/>
    <property type="molecule type" value="Genomic_DNA"/>
</dbReference>
<comment type="similarity">
    <text evidence="10">Belongs to the GTP cyclohydrolase II family.</text>
</comment>
<keyword evidence="7 10" id="KW-0862">Zinc</keyword>
<dbReference type="InterPro" id="IPR000926">
    <property type="entry name" value="RibA"/>
</dbReference>
<dbReference type="InterPro" id="IPR032677">
    <property type="entry name" value="GTP_cyclohydro_II"/>
</dbReference>
<dbReference type="SUPFAM" id="SSF55821">
    <property type="entry name" value="YrdC/RibB"/>
    <property type="match status" value="1"/>
</dbReference>
<dbReference type="NCBIfam" id="TIGR00505">
    <property type="entry name" value="ribA"/>
    <property type="match status" value="1"/>
</dbReference>
<keyword evidence="12" id="KW-0456">Lyase</keyword>
<dbReference type="AlphaFoldDB" id="A0A0F7DC40"/>
<dbReference type="HOGENOM" id="CLU_020273_1_2_2"/>
<evidence type="ECO:0000256" key="4">
    <source>
        <dbReference type="ARBA" id="ARBA00022723"/>
    </source>
</evidence>
<protein>
    <recommendedName>
        <fullName evidence="10">GTP cyclohydrolase-2</fullName>
        <ecNumber evidence="10">3.5.4.25</ecNumber>
    </recommendedName>
    <alternativeName>
        <fullName evidence="10">GTP cyclohydrolase II</fullName>
    </alternativeName>
</protein>
<dbReference type="GO" id="GO:0009231">
    <property type="term" value="P:riboflavin biosynthetic process"/>
    <property type="evidence" value="ECO:0007669"/>
    <property type="project" value="UniProtKB-UniRule"/>
</dbReference>
<comment type="catalytic activity">
    <reaction evidence="9 10">
        <text>GTP + 4 H2O = 2,5-diamino-6-hydroxy-4-(5-phosphoribosylamino)-pyrimidine + formate + 2 phosphate + 3 H(+)</text>
        <dbReference type="Rhea" id="RHEA:23704"/>
        <dbReference type="ChEBI" id="CHEBI:15377"/>
        <dbReference type="ChEBI" id="CHEBI:15378"/>
        <dbReference type="ChEBI" id="CHEBI:15740"/>
        <dbReference type="ChEBI" id="CHEBI:37565"/>
        <dbReference type="ChEBI" id="CHEBI:43474"/>
        <dbReference type="ChEBI" id="CHEBI:58614"/>
        <dbReference type="EC" id="3.5.4.25"/>
    </reaction>
</comment>
<feature type="binding site" evidence="10">
    <location>
        <position position="255"/>
    </location>
    <ligand>
        <name>Zn(2+)</name>
        <dbReference type="ChEBI" id="CHEBI:29105"/>
        <note>catalytic</note>
    </ligand>
</feature>
<dbReference type="GO" id="GO:0005829">
    <property type="term" value="C:cytosol"/>
    <property type="evidence" value="ECO:0007669"/>
    <property type="project" value="TreeGrafter"/>
</dbReference>
<evidence type="ECO:0000256" key="6">
    <source>
        <dbReference type="ARBA" id="ARBA00022801"/>
    </source>
</evidence>
<dbReference type="PANTHER" id="PTHR21327">
    <property type="entry name" value="GTP CYCLOHYDROLASE II-RELATED"/>
    <property type="match status" value="1"/>
</dbReference>
<dbReference type="CDD" id="cd00641">
    <property type="entry name" value="GTP_cyclohydro2"/>
    <property type="match status" value="1"/>
</dbReference>
<dbReference type="KEGG" id="gah:GAH_00475"/>
<evidence type="ECO:0000259" key="11">
    <source>
        <dbReference type="Pfam" id="PF00925"/>
    </source>
</evidence>
<sequence>MKKNEKLLKNYIPIQPRQSMGAVIHNGKRAVVCFPAESVESKEINLLMKNCDRIILAMPWKEIVSLNLNRFRFYNGRYIPIDFSENGSAGKKAEFIRRLVRKEVKSGEVVYPGNIFVEEAKEGGVLERPFFGEAAMDFAKLSNHERFAVYGFLMNENGEYADIEFAERFAKENGLAFLSIQEIISRRLKEEKLVRRVVEATLPTKFYGTFRAVGYETPLGEIVALVRGEDLHDVPVRIHSECLTGDIFHSLRCDCGEQLEKALKKIDRENKGVLIYMRGHEGRGIGLLNKLMAYRLQEEGKDTVEANLELGFPSDMRSYGIAAQILLDLGVRRVRLMTNNPEKIEELRAYGFEVVREPIEVEPSRENFIYLKTKKEKMGHMICIND</sequence>
<dbReference type="Pfam" id="PF00925">
    <property type="entry name" value="GTP_cyclohydro2"/>
    <property type="match status" value="1"/>
</dbReference>
<dbReference type="OrthoDB" id="25735at2157"/>
<feature type="binding site" evidence="10">
    <location>
        <begin position="281"/>
        <end position="283"/>
    </location>
    <ligand>
        <name>GTP</name>
        <dbReference type="ChEBI" id="CHEBI:37565"/>
    </ligand>
</feature>
<keyword evidence="3 10" id="KW-0686">Riboflavin biosynthesis</keyword>